<feature type="compositionally biased region" description="Acidic residues" evidence="1">
    <location>
        <begin position="80"/>
        <end position="90"/>
    </location>
</feature>
<evidence type="ECO:0000313" key="2">
    <source>
        <dbReference type="EMBL" id="EPB83174.1"/>
    </source>
</evidence>
<reference evidence="3" key="1">
    <citation type="submission" date="2013-05" db="EMBL/GenBank/DDBJ databases">
        <title>The Genome sequence of Mucor circinelloides f. circinelloides 1006PhL.</title>
        <authorList>
            <consortium name="The Broad Institute Genomics Platform"/>
            <person name="Cuomo C."/>
            <person name="Earl A."/>
            <person name="Findley K."/>
            <person name="Lee S.C."/>
            <person name="Walker B."/>
            <person name="Young S."/>
            <person name="Zeng Q."/>
            <person name="Gargeya S."/>
            <person name="Fitzgerald M."/>
            <person name="Haas B."/>
            <person name="Abouelleil A."/>
            <person name="Allen A.W."/>
            <person name="Alvarado L."/>
            <person name="Arachchi H.M."/>
            <person name="Berlin A.M."/>
            <person name="Chapman S.B."/>
            <person name="Gainer-Dewar J."/>
            <person name="Goldberg J."/>
            <person name="Griggs A."/>
            <person name="Gujja S."/>
            <person name="Hansen M."/>
            <person name="Howarth C."/>
            <person name="Imamovic A."/>
            <person name="Ireland A."/>
            <person name="Larimer J."/>
            <person name="McCowan C."/>
            <person name="Murphy C."/>
            <person name="Pearson M."/>
            <person name="Poon T.W."/>
            <person name="Priest M."/>
            <person name="Roberts A."/>
            <person name="Saif S."/>
            <person name="Shea T."/>
            <person name="Sisk P."/>
            <person name="Sykes S."/>
            <person name="Wortman J."/>
            <person name="Nusbaum C."/>
            <person name="Birren B."/>
        </authorList>
    </citation>
    <scope>NUCLEOTIDE SEQUENCE [LARGE SCALE GENOMIC DNA]</scope>
    <source>
        <strain evidence="3">1006PhL</strain>
    </source>
</reference>
<feature type="region of interest" description="Disordered" evidence="1">
    <location>
        <begin position="56"/>
        <end position="139"/>
    </location>
</feature>
<feature type="compositionally biased region" description="Basic and acidic residues" evidence="1">
    <location>
        <begin position="91"/>
        <end position="103"/>
    </location>
</feature>
<dbReference type="InParanoid" id="S2J0R7"/>
<keyword evidence="3" id="KW-1185">Reference proteome</keyword>
<feature type="region of interest" description="Disordered" evidence="1">
    <location>
        <begin position="1"/>
        <end position="26"/>
    </location>
</feature>
<sequence>MSIQGDRIPKVIPIDVTDDEFGDDEEDEGIQIAKYSADRSSNIMQRIAGVVKQFTFDSRSSSPSASSAASNSDDNALFESEQEEEEEEEHQVEGLDKVDKAEPEAEQAVVVSSLQPPQETPDETELVQSEATEAPATSPVQVNNYIEQLLETCISLIKTTKESKANTDADNWAIKHGCGFYMSNRFHCYYNQRHGCKASFETNDRLVEHLSSVHSLSEETISRSIQQAARDKKLAHWIIAAKLPINTVIDGQFDIFLGALHDQEGNRYSVSHSRLEKIIKAEHEIISTELSERLKAIQHISVVISLWERAGHPSILLFSVFSIDQDWNKKSYIIAAEPLAGHDIRTAILQKIVIVFMDLNILYRVYSITCQGITQISAATLFTFIQKIIGSTGMKLTRDRIYTTMLDQVVMEMRIELLSSLRFDCEPLKTVIDEMDSCKCNVFFKEMQPYSIKLMRAYLDNRRNHHIDCGIKSYSISDADEECMGQIIKMDYELAFIYDWLYEAAEKNITIANKAYVICCELGKSIKALAELRSSRRFVTKTSTSKNYEIADAVTKADYMKKPLEAMHKLLSAYRTQIENGRGHVEAFVYDSYAYNDSYFRLHNKTPTLLKQLKDITVLLEDIAEQEGKRYRANDITELLKINTEEKQQFEDPDVATSSSCNIISGKRRRSNKSTVIQEPQPSQPFTEQIQLLQQKQIAYFKRYPDTKIKGILHRLLGLANNYLSDFTDQPKIMTILSEQATGGQINFWRQESDERLSVLIGHTKKAFAIPTTTQECINSVDQFKKFYLQLADQEQNDNVDFICKRALLSCWSMDFTIFKN</sequence>
<organism evidence="2 3">
    <name type="scientific">Mucor circinelloides f. circinelloides (strain 1006PhL)</name>
    <name type="common">Mucormycosis agent</name>
    <name type="synonym">Calyptromyces circinelloides</name>
    <dbReference type="NCBI Taxonomy" id="1220926"/>
    <lineage>
        <taxon>Eukaryota</taxon>
        <taxon>Fungi</taxon>
        <taxon>Fungi incertae sedis</taxon>
        <taxon>Mucoromycota</taxon>
        <taxon>Mucoromycotina</taxon>
        <taxon>Mucoromycetes</taxon>
        <taxon>Mucorales</taxon>
        <taxon>Mucorineae</taxon>
        <taxon>Mucoraceae</taxon>
        <taxon>Mucor</taxon>
    </lineage>
</organism>
<evidence type="ECO:0000256" key="1">
    <source>
        <dbReference type="SAM" id="MobiDB-lite"/>
    </source>
</evidence>
<dbReference type="Proteomes" id="UP000014254">
    <property type="component" value="Unassembled WGS sequence"/>
</dbReference>
<dbReference type="AlphaFoldDB" id="S2J0R7"/>
<accession>S2J0R7</accession>
<dbReference type="OrthoDB" id="2276333at2759"/>
<gene>
    <name evidence="2" type="ORF">HMPREF1544_10067</name>
</gene>
<feature type="compositionally biased region" description="Low complexity" evidence="1">
    <location>
        <begin position="57"/>
        <end position="75"/>
    </location>
</feature>
<evidence type="ECO:0000313" key="3">
    <source>
        <dbReference type="Proteomes" id="UP000014254"/>
    </source>
</evidence>
<feature type="compositionally biased region" description="Acidic residues" evidence="1">
    <location>
        <begin position="16"/>
        <end position="26"/>
    </location>
</feature>
<dbReference type="OMA" id="YVICCEL"/>
<dbReference type="VEuPathDB" id="FungiDB:HMPREF1544_10067"/>
<protein>
    <submittedName>
        <fullName evidence="2">Uncharacterized protein</fullName>
    </submittedName>
</protein>
<proteinExistence type="predicted"/>
<name>S2J0R7_MUCC1</name>
<dbReference type="EMBL" id="KE124081">
    <property type="protein sequence ID" value="EPB83174.1"/>
    <property type="molecule type" value="Genomic_DNA"/>
</dbReference>